<keyword evidence="2" id="KW-0732">Signal</keyword>
<evidence type="ECO:0008006" key="4">
    <source>
        <dbReference type="Google" id="ProtNLM"/>
    </source>
</evidence>
<dbReference type="AlphaFoldDB" id="A0A2S2QMA9"/>
<accession>A0A2S2QMA9</accession>
<sequence length="233" mass="26926">MFMCTLLICCSVAAAMWHVRSKPLDGQRSSRIPDAGRRCYRPGDPVVVDELGDENDTADGQSGHEEQERDDHVLHGEHLVRFFRMVVVGYRPIQLAVCEPVVHDTGLHERGNDAVDGVHERQIPAHQVDEVERPRTGVHYVQQYSVVADVRARDYCDQIVFPSHRDGRLLQIRSTSTAKQHGTNRKIPNDTLLLFFSFREYISFIHHTLRFNYLNRYILSYPHKCEISCLNRY</sequence>
<organism evidence="3">
    <name type="scientific">Sipha flava</name>
    <name type="common">yellow sugarcane aphid</name>
    <dbReference type="NCBI Taxonomy" id="143950"/>
    <lineage>
        <taxon>Eukaryota</taxon>
        <taxon>Metazoa</taxon>
        <taxon>Ecdysozoa</taxon>
        <taxon>Arthropoda</taxon>
        <taxon>Hexapoda</taxon>
        <taxon>Insecta</taxon>
        <taxon>Pterygota</taxon>
        <taxon>Neoptera</taxon>
        <taxon>Paraneoptera</taxon>
        <taxon>Hemiptera</taxon>
        <taxon>Sternorrhyncha</taxon>
        <taxon>Aphidomorpha</taxon>
        <taxon>Aphidoidea</taxon>
        <taxon>Aphididae</taxon>
        <taxon>Sipha</taxon>
    </lineage>
</organism>
<reference evidence="3" key="1">
    <citation type="submission" date="2018-04" db="EMBL/GenBank/DDBJ databases">
        <title>Transcriptome assembly of Sipha flava.</title>
        <authorList>
            <person name="Scully E.D."/>
            <person name="Geib S.M."/>
            <person name="Palmer N.A."/>
            <person name="Koch K."/>
            <person name="Bradshaw J."/>
            <person name="Heng-Moss T."/>
            <person name="Sarath G."/>
        </authorList>
    </citation>
    <scope>NUCLEOTIDE SEQUENCE</scope>
</reference>
<name>A0A2S2QMA9_9HEMI</name>
<dbReference type="EMBL" id="GGMS01009706">
    <property type="protein sequence ID" value="MBY78909.1"/>
    <property type="molecule type" value="Transcribed_RNA"/>
</dbReference>
<evidence type="ECO:0000256" key="2">
    <source>
        <dbReference type="SAM" id="SignalP"/>
    </source>
</evidence>
<protein>
    <recommendedName>
        <fullName evidence="4">Secreted protein</fullName>
    </recommendedName>
</protein>
<proteinExistence type="predicted"/>
<feature type="signal peptide" evidence="2">
    <location>
        <begin position="1"/>
        <end position="21"/>
    </location>
</feature>
<feature type="region of interest" description="Disordered" evidence="1">
    <location>
        <begin position="43"/>
        <end position="69"/>
    </location>
</feature>
<feature type="chain" id="PRO_5015472890" description="Secreted protein" evidence="2">
    <location>
        <begin position="22"/>
        <end position="233"/>
    </location>
</feature>
<evidence type="ECO:0000256" key="1">
    <source>
        <dbReference type="SAM" id="MobiDB-lite"/>
    </source>
</evidence>
<gene>
    <name evidence="3" type="ORF">g.3720</name>
</gene>
<evidence type="ECO:0000313" key="3">
    <source>
        <dbReference type="EMBL" id="MBY78909.1"/>
    </source>
</evidence>